<evidence type="ECO:0000313" key="1">
    <source>
        <dbReference type="EMBL" id="MPN03270.1"/>
    </source>
</evidence>
<gene>
    <name evidence="1" type="ORF">SDC9_150497</name>
</gene>
<dbReference type="AlphaFoldDB" id="A0A645EPJ0"/>
<reference evidence="1" key="1">
    <citation type="submission" date="2019-08" db="EMBL/GenBank/DDBJ databases">
        <authorList>
            <person name="Kucharzyk K."/>
            <person name="Murdoch R.W."/>
            <person name="Higgins S."/>
            <person name="Loffler F."/>
        </authorList>
    </citation>
    <scope>NUCLEOTIDE SEQUENCE</scope>
</reference>
<sequence length="149" mass="16215">MDARDLAADIEKAKAACVDTAILRREYSAIKTKNSEGDEIPSAIKQRQAKRLETQEAEEQLSLRMTKLTLDIACARENLTALVLAAQLAAEESRQSAAKYAVGRLSKLEADAAAEAANTAADTVQSAKIELFWMIETYKWAVAGLMPEA</sequence>
<accession>A0A645EPJ0</accession>
<dbReference type="EMBL" id="VSSQ01049197">
    <property type="protein sequence ID" value="MPN03270.1"/>
    <property type="molecule type" value="Genomic_DNA"/>
</dbReference>
<organism evidence="1">
    <name type="scientific">bioreactor metagenome</name>
    <dbReference type="NCBI Taxonomy" id="1076179"/>
    <lineage>
        <taxon>unclassified sequences</taxon>
        <taxon>metagenomes</taxon>
        <taxon>ecological metagenomes</taxon>
    </lineage>
</organism>
<proteinExistence type="predicted"/>
<comment type="caution">
    <text evidence="1">The sequence shown here is derived from an EMBL/GenBank/DDBJ whole genome shotgun (WGS) entry which is preliminary data.</text>
</comment>
<protein>
    <submittedName>
        <fullName evidence="1">Uncharacterized protein</fullName>
    </submittedName>
</protein>
<name>A0A645EPJ0_9ZZZZ</name>